<evidence type="ECO:0000256" key="2">
    <source>
        <dbReference type="ARBA" id="ARBA00005912"/>
    </source>
</evidence>
<sequence length="182" mass="20450">MTTSELKSKLTKSLEHLEQELAQIRTGRASPALLENIAVDAYGTKMTVKELGTIGLLDSQNLMIQIWDKSLQGAVVSAVRESDLKVNPVIDGSVIRVPIPTLTEERRKEFVKIVSGKVEETKGAMRNIRQDAMKDVEKEFTDKKIGEDEKFSQKEEVEEVVKDFISRVDELGESKKSDIMKI</sequence>
<dbReference type="SUPFAM" id="SSF55194">
    <property type="entry name" value="Ribosome recycling factor, RRF"/>
    <property type="match status" value="1"/>
</dbReference>
<dbReference type="Proteomes" id="UP000034163">
    <property type="component" value="Unassembled WGS sequence"/>
</dbReference>
<evidence type="ECO:0000256" key="3">
    <source>
        <dbReference type="ARBA" id="ARBA00022490"/>
    </source>
</evidence>
<protein>
    <recommendedName>
        <fullName evidence="5">Ribosome-recycling factor</fullName>
        <shortName evidence="5">RRF</shortName>
    </recommendedName>
    <alternativeName>
        <fullName evidence="5">Ribosome-releasing factor</fullName>
    </alternativeName>
</protein>
<evidence type="ECO:0000256" key="1">
    <source>
        <dbReference type="ARBA" id="ARBA00004496"/>
    </source>
</evidence>
<dbReference type="EMBL" id="LCBS01000014">
    <property type="protein sequence ID" value="KKS16689.1"/>
    <property type="molecule type" value="Genomic_DNA"/>
</dbReference>
<dbReference type="FunFam" id="3.30.1360.40:FF:000001">
    <property type="entry name" value="Ribosome-recycling factor"/>
    <property type="match status" value="1"/>
</dbReference>
<dbReference type="InterPro" id="IPR036191">
    <property type="entry name" value="RRF_sf"/>
</dbReference>
<dbReference type="CDD" id="cd00520">
    <property type="entry name" value="RRF"/>
    <property type="match status" value="1"/>
</dbReference>
<evidence type="ECO:0000313" key="7">
    <source>
        <dbReference type="EMBL" id="KKS16689.1"/>
    </source>
</evidence>
<dbReference type="PANTHER" id="PTHR20982">
    <property type="entry name" value="RIBOSOME RECYCLING FACTOR"/>
    <property type="match status" value="1"/>
</dbReference>
<dbReference type="Gene3D" id="3.30.1360.40">
    <property type="match status" value="1"/>
</dbReference>
<name>A0A0G0WVA8_UNCKA</name>
<comment type="caution">
    <text evidence="7">The sequence shown here is derived from an EMBL/GenBank/DDBJ whole genome shotgun (WGS) entry which is preliminary data.</text>
</comment>
<keyword evidence="3 5" id="KW-0963">Cytoplasm</keyword>
<dbReference type="InterPro" id="IPR023584">
    <property type="entry name" value="Ribosome_recyc_fac_dom"/>
</dbReference>
<dbReference type="PATRIC" id="fig|1619112.3.peg.574"/>
<dbReference type="InterPro" id="IPR002661">
    <property type="entry name" value="Ribosome_recyc_fac"/>
</dbReference>
<dbReference type="GO" id="GO:0043023">
    <property type="term" value="F:ribosomal large subunit binding"/>
    <property type="evidence" value="ECO:0007669"/>
    <property type="project" value="TreeGrafter"/>
</dbReference>
<evidence type="ECO:0000259" key="6">
    <source>
        <dbReference type="Pfam" id="PF01765"/>
    </source>
</evidence>
<dbReference type="GO" id="GO:0005737">
    <property type="term" value="C:cytoplasm"/>
    <property type="evidence" value="ECO:0007669"/>
    <property type="project" value="UniProtKB-SubCell"/>
</dbReference>
<dbReference type="Gene3D" id="1.10.132.20">
    <property type="entry name" value="Ribosome-recycling factor"/>
    <property type="match status" value="1"/>
</dbReference>
<dbReference type="GO" id="GO:0006415">
    <property type="term" value="P:translational termination"/>
    <property type="evidence" value="ECO:0007669"/>
    <property type="project" value="UniProtKB-UniRule"/>
</dbReference>
<evidence type="ECO:0000313" key="8">
    <source>
        <dbReference type="Proteomes" id="UP000034163"/>
    </source>
</evidence>
<feature type="domain" description="Ribosome recycling factor" evidence="6">
    <location>
        <begin position="17"/>
        <end position="180"/>
    </location>
</feature>
<evidence type="ECO:0000256" key="4">
    <source>
        <dbReference type="ARBA" id="ARBA00022917"/>
    </source>
</evidence>
<organism evidence="7 8">
    <name type="scientific">candidate division WWE3 bacterium GW2011_GWB1_41_6</name>
    <dbReference type="NCBI Taxonomy" id="1619112"/>
    <lineage>
        <taxon>Bacteria</taxon>
        <taxon>Katanobacteria</taxon>
    </lineage>
</organism>
<comment type="subcellular location">
    <subcellularLocation>
        <location evidence="1 5">Cytoplasm</location>
    </subcellularLocation>
</comment>
<dbReference type="HAMAP" id="MF_00040">
    <property type="entry name" value="RRF"/>
    <property type="match status" value="1"/>
</dbReference>
<dbReference type="AlphaFoldDB" id="A0A0G0WVA8"/>
<proteinExistence type="inferred from homology"/>
<comment type="function">
    <text evidence="5">Responsible for the release of ribosomes from messenger RNA at the termination of protein biosynthesis. May increase the efficiency of translation by recycling ribosomes from one round of translation to another.</text>
</comment>
<reference evidence="7 8" key="1">
    <citation type="journal article" date="2015" name="Nature">
        <title>rRNA introns, odd ribosomes, and small enigmatic genomes across a large radiation of phyla.</title>
        <authorList>
            <person name="Brown C.T."/>
            <person name="Hug L.A."/>
            <person name="Thomas B.C."/>
            <person name="Sharon I."/>
            <person name="Castelle C.J."/>
            <person name="Singh A."/>
            <person name="Wilkins M.J."/>
            <person name="Williams K.H."/>
            <person name="Banfield J.F."/>
        </authorList>
    </citation>
    <scope>NUCLEOTIDE SEQUENCE [LARGE SCALE GENOMIC DNA]</scope>
</reference>
<gene>
    <name evidence="5" type="primary">frr</name>
    <name evidence="7" type="ORF">UU72_C0014G0005</name>
</gene>
<evidence type="ECO:0000256" key="5">
    <source>
        <dbReference type="HAMAP-Rule" id="MF_00040"/>
    </source>
</evidence>
<dbReference type="Pfam" id="PF01765">
    <property type="entry name" value="RRF"/>
    <property type="match status" value="1"/>
</dbReference>
<dbReference type="FunFam" id="1.10.132.20:FF:000001">
    <property type="entry name" value="Ribosome-recycling factor"/>
    <property type="match status" value="1"/>
</dbReference>
<comment type="similarity">
    <text evidence="2 5">Belongs to the RRF family.</text>
</comment>
<accession>A0A0G0WVA8</accession>
<keyword evidence="4 5" id="KW-0648">Protein biosynthesis</keyword>
<dbReference type="PANTHER" id="PTHR20982:SF3">
    <property type="entry name" value="MITOCHONDRIAL RIBOSOME RECYCLING FACTOR PSEUDO 1"/>
    <property type="match status" value="1"/>
</dbReference>
<dbReference type="NCBIfam" id="TIGR00496">
    <property type="entry name" value="frr"/>
    <property type="match status" value="1"/>
</dbReference>